<dbReference type="InParanoid" id="A0A2P5E9P0"/>
<dbReference type="EMBL" id="JXTC01000199">
    <property type="protein sequence ID" value="PON82200.1"/>
    <property type="molecule type" value="Genomic_DNA"/>
</dbReference>
<proteinExistence type="predicted"/>
<feature type="non-terminal residue" evidence="1">
    <location>
        <position position="1"/>
    </location>
</feature>
<dbReference type="AlphaFoldDB" id="A0A2P5E9P0"/>
<sequence length="57" mass="6325">KCSGMTIWILTRALHFSGLPAIRIKSSLGLENVFGETTGKLLQLSDPRQIKVELDEL</sequence>
<comment type="caution">
    <text evidence="1">The sequence shown here is derived from an EMBL/GenBank/DDBJ whole genome shotgun (WGS) entry which is preliminary data.</text>
</comment>
<protein>
    <submittedName>
        <fullName evidence="1">Uncharacterized protein</fullName>
    </submittedName>
</protein>
<gene>
    <name evidence="1" type="ORF">TorRG33x02_219810</name>
</gene>
<evidence type="ECO:0000313" key="1">
    <source>
        <dbReference type="EMBL" id="PON82200.1"/>
    </source>
</evidence>
<organism evidence="1 2">
    <name type="scientific">Trema orientale</name>
    <name type="common">Charcoal tree</name>
    <name type="synonym">Celtis orientalis</name>
    <dbReference type="NCBI Taxonomy" id="63057"/>
    <lineage>
        <taxon>Eukaryota</taxon>
        <taxon>Viridiplantae</taxon>
        <taxon>Streptophyta</taxon>
        <taxon>Embryophyta</taxon>
        <taxon>Tracheophyta</taxon>
        <taxon>Spermatophyta</taxon>
        <taxon>Magnoliopsida</taxon>
        <taxon>eudicotyledons</taxon>
        <taxon>Gunneridae</taxon>
        <taxon>Pentapetalae</taxon>
        <taxon>rosids</taxon>
        <taxon>fabids</taxon>
        <taxon>Rosales</taxon>
        <taxon>Cannabaceae</taxon>
        <taxon>Trema</taxon>
    </lineage>
</organism>
<name>A0A2P5E9P0_TREOI</name>
<accession>A0A2P5E9P0</accession>
<keyword evidence="2" id="KW-1185">Reference proteome</keyword>
<dbReference type="Proteomes" id="UP000237000">
    <property type="component" value="Unassembled WGS sequence"/>
</dbReference>
<evidence type="ECO:0000313" key="2">
    <source>
        <dbReference type="Proteomes" id="UP000237000"/>
    </source>
</evidence>
<reference evidence="2" key="1">
    <citation type="submission" date="2016-06" db="EMBL/GenBank/DDBJ databases">
        <title>Parallel loss of symbiosis genes in relatives of nitrogen-fixing non-legume Parasponia.</title>
        <authorList>
            <person name="Van Velzen R."/>
            <person name="Holmer R."/>
            <person name="Bu F."/>
            <person name="Rutten L."/>
            <person name="Van Zeijl A."/>
            <person name="Liu W."/>
            <person name="Santuari L."/>
            <person name="Cao Q."/>
            <person name="Sharma T."/>
            <person name="Shen D."/>
            <person name="Roswanjaya Y."/>
            <person name="Wardhani T."/>
            <person name="Kalhor M.S."/>
            <person name="Jansen J."/>
            <person name="Van den Hoogen J."/>
            <person name="Gungor B."/>
            <person name="Hartog M."/>
            <person name="Hontelez J."/>
            <person name="Verver J."/>
            <person name="Yang W.-C."/>
            <person name="Schijlen E."/>
            <person name="Repin R."/>
            <person name="Schilthuizen M."/>
            <person name="Schranz E."/>
            <person name="Heidstra R."/>
            <person name="Miyata K."/>
            <person name="Fedorova E."/>
            <person name="Kohlen W."/>
            <person name="Bisseling T."/>
            <person name="Smit S."/>
            <person name="Geurts R."/>
        </authorList>
    </citation>
    <scope>NUCLEOTIDE SEQUENCE [LARGE SCALE GENOMIC DNA]</scope>
    <source>
        <strain evidence="2">cv. RG33-2</strain>
    </source>
</reference>